<dbReference type="PROSITE" id="PS00108">
    <property type="entry name" value="PROTEIN_KINASE_ST"/>
    <property type="match status" value="1"/>
</dbReference>
<dbReference type="InterPro" id="IPR011990">
    <property type="entry name" value="TPR-like_helical_dom_sf"/>
</dbReference>
<comment type="caution">
    <text evidence="8">The sequence shown here is derived from an EMBL/GenBank/DDBJ whole genome shotgun (WGS) entry which is preliminary data.</text>
</comment>
<evidence type="ECO:0000256" key="1">
    <source>
        <dbReference type="ARBA" id="ARBA00022527"/>
    </source>
</evidence>
<dbReference type="Pfam" id="PF08238">
    <property type="entry name" value="Sel1"/>
    <property type="match status" value="15"/>
</dbReference>
<proteinExistence type="inferred from homology"/>
<evidence type="ECO:0000256" key="6">
    <source>
        <dbReference type="PROSITE-ProRule" id="PRU10141"/>
    </source>
</evidence>
<dbReference type="InterPro" id="IPR017441">
    <property type="entry name" value="Protein_kinase_ATP_BS"/>
</dbReference>
<evidence type="ECO:0000313" key="8">
    <source>
        <dbReference type="EMBL" id="KAK8891437.1"/>
    </source>
</evidence>
<dbReference type="SUPFAM" id="SSF52058">
    <property type="entry name" value="L domain-like"/>
    <property type="match status" value="1"/>
</dbReference>
<comment type="similarity">
    <text evidence="4">Belongs to the sel-1 family.</text>
</comment>
<protein>
    <recommendedName>
        <fullName evidence="7">Protein kinase domain-containing protein</fullName>
    </recommendedName>
</protein>
<dbReference type="InterPro" id="IPR050767">
    <property type="entry name" value="Sel1_AlgK"/>
</dbReference>
<dbReference type="SUPFAM" id="SSF81901">
    <property type="entry name" value="HCP-like"/>
    <property type="match status" value="4"/>
</dbReference>
<dbReference type="SMART" id="SM00671">
    <property type="entry name" value="SEL1"/>
    <property type="match status" value="18"/>
</dbReference>
<dbReference type="CDD" id="cd13999">
    <property type="entry name" value="STKc_MAP3K-like"/>
    <property type="match status" value="1"/>
</dbReference>
<organism evidence="8 9">
    <name type="scientific">Tritrichomonas musculus</name>
    <dbReference type="NCBI Taxonomy" id="1915356"/>
    <lineage>
        <taxon>Eukaryota</taxon>
        <taxon>Metamonada</taxon>
        <taxon>Parabasalia</taxon>
        <taxon>Tritrichomonadida</taxon>
        <taxon>Tritrichomonadidae</taxon>
        <taxon>Tritrichomonas</taxon>
    </lineage>
</organism>
<dbReference type="PROSITE" id="PS00107">
    <property type="entry name" value="PROTEIN_KINASE_ATP"/>
    <property type="match status" value="1"/>
</dbReference>
<dbReference type="Gene3D" id="3.80.10.10">
    <property type="entry name" value="Ribonuclease Inhibitor"/>
    <property type="match status" value="2"/>
</dbReference>
<keyword evidence="1" id="KW-0723">Serine/threonine-protein kinase</keyword>
<dbReference type="InterPro" id="IPR011009">
    <property type="entry name" value="Kinase-like_dom_sf"/>
</dbReference>
<dbReference type="InterPro" id="IPR006597">
    <property type="entry name" value="Sel1-like"/>
</dbReference>
<dbReference type="InterPro" id="IPR026906">
    <property type="entry name" value="LRR_5"/>
</dbReference>
<dbReference type="PANTHER" id="PTHR11102">
    <property type="entry name" value="SEL-1-LIKE PROTEIN"/>
    <property type="match status" value="1"/>
</dbReference>
<dbReference type="Gene3D" id="1.10.510.10">
    <property type="entry name" value="Transferase(Phosphotransferase) domain 1"/>
    <property type="match status" value="1"/>
</dbReference>
<dbReference type="SUPFAM" id="SSF56112">
    <property type="entry name" value="Protein kinase-like (PK-like)"/>
    <property type="match status" value="1"/>
</dbReference>
<dbReference type="PROSITE" id="PS50011">
    <property type="entry name" value="PROTEIN_KINASE_DOM"/>
    <property type="match status" value="1"/>
</dbReference>
<accession>A0ABR2KLY3</accession>
<feature type="binding site" evidence="6">
    <location>
        <position position="378"/>
    </location>
    <ligand>
        <name>ATP</name>
        <dbReference type="ChEBI" id="CHEBI:30616"/>
    </ligand>
</feature>
<dbReference type="InterPro" id="IPR008271">
    <property type="entry name" value="Ser/Thr_kinase_AS"/>
</dbReference>
<keyword evidence="5" id="KW-0802">TPR repeat</keyword>
<keyword evidence="9" id="KW-1185">Reference proteome</keyword>
<evidence type="ECO:0000256" key="3">
    <source>
        <dbReference type="ARBA" id="ARBA00022840"/>
    </source>
</evidence>
<dbReference type="Pfam" id="PF13306">
    <property type="entry name" value="LRR_5"/>
    <property type="match status" value="2"/>
</dbReference>
<dbReference type="InterPro" id="IPR032675">
    <property type="entry name" value="LRR_dom_sf"/>
</dbReference>
<dbReference type="InterPro" id="IPR000719">
    <property type="entry name" value="Prot_kinase_dom"/>
</dbReference>
<dbReference type="Proteomes" id="UP001470230">
    <property type="component" value="Unassembled WGS sequence"/>
</dbReference>
<dbReference type="Pfam" id="PF07714">
    <property type="entry name" value="PK_Tyr_Ser-Thr"/>
    <property type="match status" value="1"/>
</dbReference>
<evidence type="ECO:0000256" key="4">
    <source>
        <dbReference type="ARBA" id="ARBA00038101"/>
    </source>
</evidence>
<evidence type="ECO:0000313" key="9">
    <source>
        <dbReference type="Proteomes" id="UP001470230"/>
    </source>
</evidence>
<dbReference type="PANTHER" id="PTHR11102:SF160">
    <property type="entry name" value="ERAD-ASSOCIATED E3 UBIQUITIN-PROTEIN LIGASE COMPONENT HRD3"/>
    <property type="match status" value="1"/>
</dbReference>
<dbReference type="Gene3D" id="1.25.40.10">
    <property type="entry name" value="Tetratricopeptide repeat domain"/>
    <property type="match status" value="4"/>
</dbReference>
<keyword evidence="2 6" id="KW-0547">Nucleotide-binding</keyword>
<dbReference type="EMBL" id="JAPFFF010000004">
    <property type="protein sequence ID" value="KAK8891437.1"/>
    <property type="molecule type" value="Genomic_DNA"/>
</dbReference>
<dbReference type="PROSITE" id="PS50005">
    <property type="entry name" value="TPR"/>
    <property type="match status" value="1"/>
</dbReference>
<feature type="repeat" description="TPR" evidence="5">
    <location>
        <begin position="769"/>
        <end position="802"/>
    </location>
</feature>
<evidence type="ECO:0000256" key="5">
    <source>
        <dbReference type="PROSITE-ProRule" id="PRU00339"/>
    </source>
</evidence>
<feature type="domain" description="Protein kinase" evidence="7">
    <location>
        <begin position="349"/>
        <end position="614"/>
    </location>
</feature>
<keyword evidence="1" id="KW-0808">Transferase</keyword>
<keyword evidence="3 6" id="KW-0067">ATP-binding</keyword>
<dbReference type="InterPro" id="IPR019734">
    <property type="entry name" value="TPR_rpt"/>
</dbReference>
<reference evidence="8 9" key="1">
    <citation type="submission" date="2024-04" db="EMBL/GenBank/DDBJ databases">
        <title>Tritrichomonas musculus Genome.</title>
        <authorList>
            <person name="Alves-Ferreira E."/>
            <person name="Grigg M."/>
            <person name="Lorenzi H."/>
            <person name="Galac M."/>
        </authorList>
    </citation>
    <scope>NUCLEOTIDE SEQUENCE [LARGE SCALE GENOMIC DNA]</scope>
    <source>
        <strain evidence="8 9">EAF2021</strain>
    </source>
</reference>
<evidence type="ECO:0000256" key="2">
    <source>
        <dbReference type="ARBA" id="ARBA00022741"/>
    </source>
</evidence>
<dbReference type="SMART" id="SM00220">
    <property type="entry name" value="S_TKc"/>
    <property type="match status" value="1"/>
</dbReference>
<dbReference type="PRINTS" id="PR00109">
    <property type="entry name" value="TYRKINASE"/>
</dbReference>
<gene>
    <name evidence="8" type="ORF">M9Y10_028646</name>
</gene>
<keyword evidence="1" id="KW-0418">Kinase</keyword>
<evidence type="ECO:0000259" key="7">
    <source>
        <dbReference type="PROSITE" id="PS50011"/>
    </source>
</evidence>
<sequence>MNKISEEFEEENNKICNFIQNGIQYELILPDSIAIINEINNNKELIEIPPNLQVGNHSYQIKKIAPFSLKNSKVKHLIFSNDNFIKSFNRDSLFSQTLQIIKFPNQLSELKPGWCNNTTKLTNIILDNNQHFVFEDDALYNSSKTILYFCSRSKNTFIVPSSVRIISSFAFEQCRSLEAIRFEDQSSLEEIQESSFAYSNIQAITIPKSVKKIEQFAFNHCKNLGEIKFEKNENLEKISFSAFSNSAITYVHLPDSVNFIGENAFQNCNKLTDVTVFHDGQLTISKAAFSFVNENFILNISENTKVKGDGLEKIEINCKINENQDDKELRIKENKIDKEKTNKLSLDDFVVQGLIGSGSFGKVYKVIQKQTNETFAAKISKEKIKDQKSQSFLDISREVDILSKINHPSVLKFIYFNSTNFKKKPKPVIITELASNGTLEDFINLEPNINWTDTRKLIVVYGIASAMLYLHSNHILHRDLKPENILMDKFLLPKLADFGLSKIDKDANKSVLGSIKGTPMYMSPEIWNQSEYSPKSDVYAFGMIMYEIYTSQKPFKGCSFYQIIALLKKGYRPSFEKEIPDSYRNLIEQCWQENPSDRPSFEQIVSELKNNPDFITDKIDCSEYYDYIDFIENFQFSFNETTTTKDFSLFTKVNIEGEIDTKILVDYKLKYFPFKEFIKLKNEESINLIKEAENDPQKQYIIADYLINGKFEFNRNVELGLKYLKISMNNGNIDSIIFYIRMLIQGEVIPSNHKKAKKLLDKNLLNDISAYSLLYGILYKKEGNYEKAADCFMEAIKEGNSEAMYEYGKMIHKKRINKDKVLVKKYYLMSSKKGYSLATYKYGCYIKYNDDSFEEGRDYIKKAAYLGNFKAIYDYACFLIEDKKYEEVLQILEEPIKQGHVFSMVTYAKILLSLRKDLNYEEKALRIFKKAADKGNIESIYFYGKYLRNRKQGIKYIRIAANNNYAPALSEYGYMLQHGIEVTANLEEAIEYYTKGVYMRDPDSLNYYGLLLQYGNGVPQSYENAKLFYEASISRGGVRAFYNYAYLHQHGLGVPVDYDIAIKYYKEAIDEGDPYSMNAYATMIRDGEGVPSDPEESVKYYKMAIDEGCTEAMTTYARMLQLGEDIPQDYEEAIKYYKMAIEKGDVEAMTYYAGMLRRGEGVPQNYEEAIKYYKMAIEKGDVEAMTYYAGMLRRGEGVPQNYEEAIKYYKLAIEKDDSDAMILYGSMFRKGEGVSQNYEEAIKYYKLAIEKDNTCAMILYGDMLFDGDEIAANIEEATKYYKMAIEKGDPDAMTLYAKRLHQGNGIPKNTEEAIKYFKMAIELDDSSAMNNYAYMLQHGEGVPVNYEEAFKYYKLAAEYGNEASMFHCGEMLEKGEGCEIDIESAIEYYRDADENGEMRAKEALIRLIGEE</sequence>
<dbReference type="InterPro" id="IPR001245">
    <property type="entry name" value="Ser-Thr/Tyr_kinase_cat_dom"/>
</dbReference>
<name>A0ABR2KLY3_9EUKA</name>